<feature type="binding site" evidence="8">
    <location>
        <position position="124"/>
    </location>
    <ligand>
        <name>substrate</name>
    </ligand>
</feature>
<feature type="binding site" evidence="8">
    <location>
        <position position="118"/>
    </location>
    <ligand>
        <name>substrate</name>
    </ligand>
</feature>
<dbReference type="InterPro" id="IPR001236">
    <property type="entry name" value="Lactate/malate_DH_N"/>
</dbReference>
<evidence type="ECO:0000313" key="14">
    <source>
        <dbReference type="EMBL" id="BFG02261.1"/>
    </source>
</evidence>
<evidence type="ECO:0000259" key="12">
    <source>
        <dbReference type="Pfam" id="PF00056"/>
    </source>
</evidence>
<dbReference type="CDD" id="cd01337">
    <property type="entry name" value="MDH_glyoxysomal_mitochondrial"/>
    <property type="match status" value="1"/>
</dbReference>
<feature type="binding site" evidence="8">
    <location>
        <position position="156"/>
    </location>
    <ligand>
        <name>substrate</name>
    </ligand>
</feature>
<feature type="binding site" evidence="9">
    <location>
        <begin position="154"/>
        <end position="156"/>
    </location>
    <ligand>
        <name>NAD(+)</name>
        <dbReference type="ChEBI" id="CHEBI:57540"/>
    </ligand>
</feature>
<feature type="binding site" evidence="9">
    <location>
        <position position="131"/>
    </location>
    <ligand>
        <name>NAD(+)</name>
        <dbReference type="ChEBI" id="CHEBI:57540"/>
    </ligand>
</feature>
<dbReference type="PANTHER" id="PTHR11540">
    <property type="entry name" value="MALATE AND LACTATE DEHYDROGENASE"/>
    <property type="match status" value="1"/>
</dbReference>
<keyword evidence="3 11" id="KW-0816">Tricarboxylic acid cycle</keyword>
<dbReference type="PANTHER" id="PTHR11540:SF16">
    <property type="entry name" value="MALATE DEHYDROGENASE, MITOCHONDRIAL"/>
    <property type="match status" value="1"/>
</dbReference>
<evidence type="ECO:0000256" key="11">
    <source>
        <dbReference type="RuleBase" id="RU003405"/>
    </source>
</evidence>
<feature type="active site" description="Proton acceptor" evidence="7">
    <location>
        <position position="214"/>
    </location>
</feature>
<dbReference type="PROSITE" id="PS00068">
    <property type="entry name" value="MDH"/>
    <property type="match status" value="1"/>
</dbReference>
<feature type="binding site" evidence="9">
    <location>
        <begin position="45"/>
        <end position="51"/>
    </location>
    <ligand>
        <name>NAD(+)</name>
        <dbReference type="ChEBI" id="CHEBI:57540"/>
    </ligand>
</feature>
<gene>
    <name evidence="14" type="ORF">DMAD_01822</name>
</gene>
<keyword evidence="15" id="KW-1185">Reference proteome</keyword>
<dbReference type="SUPFAM" id="SSF51735">
    <property type="entry name" value="NAD(P)-binding Rossmann-fold domains"/>
    <property type="match status" value="1"/>
</dbReference>
<dbReference type="InterPro" id="IPR001252">
    <property type="entry name" value="Malate_DH_AS"/>
</dbReference>
<evidence type="ECO:0000256" key="7">
    <source>
        <dbReference type="PIRSR" id="PIRSR000102-1"/>
    </source>
</evidence>
<evidence type="ECO:0000256" key="4">
    <source>
        <dbReference type="ARBA" id="ARBA00023002"/>
    </source>
</evidence>
<dbReference type="InterPro" id="IPR015955">
    <property type="entry name" value="Lactate_DH/Glyco_Ohase_4_C"/>
</dbReference>
<dbReference type="Pfam" id="PF02866">
    <property type="entry name" value="Ldh_1_C"/>
    <property type="match status" value="1"/>
</dbReference>
<feature type="binding site" evidence="9">
    <location>
        <position position="265"/>
    </location>
    <ligand>
        <name>NAD(+)</name>
        <dbReference type="ChEBI" id="CHEBI:57540"/>
    </ligand>
</feature>
<dbReference type="InterPro" id="IPR010097">
    <property type="entry name" value="Malate_DH_type1"/>
</dbReference>
<dbReference type="GO" id="GO:0006108">
    <property type="term" value="P:malate metabolic process"/>
    <property type="evidence" value="ECO:0007669"/>
    <property type="project" value="InterPro"/>
</dbReference>
<dbReference type="EC" id="1.1.1.37" evidence="11"/>
<evidence type="ECO:0000256" key="3">
    <source>
        <dbReference type="ARBA" id="ARBA00022532"/>
    </source>
</evidence>
<protein>
    <recommendedName>
        <fullName evidence="11">Malate dehydrogenase</fullName>
        <ecNumber evidence="11">1.1.1.37</ecNumber>
    </recommendedName>
</protein>
<dbReference type="GO" id="GO:0005739">
    <property type="term" value="C:mitochondrion"/>
    <property type="evidence" value="ECO:0007669"/>
    <property type="project" value="TreeGrafter"/>
</dbReference>
<dbReference type="InterPro" id="IPR022383">
    <property type="entry name" value="Lactate/malate_DH_C"/>
</dbReference>
<dbReference type="Gene3D" id="3.40.50.720">
    <property type="entry name" value="NAD(P)-binding Rossmann-like Domain"/>
    <property type="match status" value="1"/>
</dbReference>
<dbReference type="SUPFAM" id="SSF56327">
    <property type="entry name" value="LDH C-terminal domain-like"/>
    <property type="match status" value="1"/>
</dbReference>
<dbReference type="Gene3D" id="3.90.110.10">
    <property type="entry name" value="Lactate dehydrogenase/glycoside hydrolase, family 4, C-terminal"/>
    <property type="match status" value="1"/>
</dbReference>
<keyword evidence="5 9" id="KW-0520">NAD</keyword>
<dbReference type="Proteomes" id="UP001500889">
    <property type="component" value="Chromosome A"/>
</dbReference>
<dbReference type="PIRSF" id="PIRSF000102">
    <property type="entry name" value="Lac_mal_DH"/>
    <property type="match status" value="1"/>
</dbReference>
<proteinExistence type="inferred from homology"/>
<evidence type="ECO:0000256" key="5">
    <source>
        <dbReference type="ARBA" id="ARBA00023027"/>
    </source>
</evidence>
<dbReference type="InterPro" id="IPR036291">
    <property type="entry name" value="NAD(P)-bd_dom_sf"/>
</dbReference>
<accession>A0AAU9G406</accession>
<dbReference type="AlphaFoldDB" id="A0AAU9G406"/>
<sequence>MFRNQLNSTNLPKCRLFWQLCQATTNQIQTQTQTQTRQFRVAVIGAAGGIGQPLALLLMTNKLVTELALHDLEATKGFGKDLSHISTVCKVKPYFGEDGMKKAIKGSHIVMITAGMPRKPGQTRDFLFDTNGPIVARAACLVSHYAPKALVGIITNPVNAVVVVAAEAMKQAGSYDPKRLFGVTTLDVVRAEKFIGEHMDVHPYEIRIPVVGGHAGTTIVPIFSQCQPRFKGDKKCIASIVKRIQTGGDEVVRAKAGKGSATLSMAYAAARFTNALMRGLKGKSCAPECAYVESDVTDAPFFSTPLTFGRKGIKKNHGLPKMNESEKKQVKVAVEALKQSAAKGVEYMNKMRE</sequence>
<evidence type="ECO:0000256" key="8">
    <source>
        <dbReference type="PIRSR" id="PIRSR000102-2"/>
    </source>
</evidence>
<feature type="domain" description="Lactate/malate dehydrogenase N-terminal" evidence="12">
    <location>
        <begin position="40"/>
        <end position="182"/>
    </location>
</feature>
<dbReference type="GO" id="GO:0006099">
    <property type="term" value="P:tricarboxylic acid cycle"/>
    <property type="evidence" value="ECO:0007669"/>
    <property type="project" value="UniProtKB-KW"/>
</dbReference>
<dbReference type="Pfam" id="PF00056">
    <property type="entry name" value="Ldh_1_N"/>
    <property type="match status" value="1"/>
</dbReference>
<evidence type="ECO:0000259" key="13">
    <source>
        <dbReference type="Pfam" id="PF02866"/>
    </source>
</evidence>
<evidence type="ECO:0000256" key="6">
    <source>
        <dbReference type="ARBA" id="ARBA00048313"/>
    </source>
</evidence>
<dbReference type="FunFam" id="3.90.110.10:FF:000001">
    <property type="entry name" value="Malate dehydrogenase"/>
    <property type="match status" value="1"/>
</dbReference>
<evidence type="ECO:0000256" key="2">
    <source>
        <dbReference type="ARBA" id="ARBA00011738"/>
    </source>
</evidence>
<feature type="domain" description="Lactate/malate dehydrogenase C-terminal" evidence="13">
    <location>
        <begin position="184"/>
        <end position="346"/>
    </location>
</feature>
<feature type="binding site" evidence="8">
    <location>
        <position position="190"/>
    </location>
    <ligand>
        <name>substrate</name>
    </ligand>
</feature>
<reference evidence="14 15" key="1">
    <citation type="submission" date="2024-02" db="EMBL/GenBank/DDBJ databases">
        <title>A chromosome-level genome assembly of Drosophila madeirensis, a fruit fly species endemic to Madeira island.</title>
        <authorList>
            <person name="Tomihara K."/>
            <person name="Llopart A."/>
            <person name="Yamamoto D."/>
        </authorList>
    </citation>
    <scope>NUCLEOTIDE SEQUENCE [LARGE SCALE GENOMIC DNA]</scope>
    <source>
        <strain evidence="14 15">RF1</strain>
    </source>
</reference>
<evidence type="ECO:0000313" key="15">
    <source>
        <dbReference type="Proteomes" id="UP001500889"/>
    </source>
</evidence>
<keyword evidence="4 10" id="KW-0560">Oxidoreductase</keyword>
<comment type="similarity">
    <text evidence="1">Belongs to the LDH/MDH superfamily. MDH type 1 family.</text>
</comment>
<dbReference type="GO" id="GO:0030060">
    <property type="term" value="F:L-malate dehydrogenase (NAD+) activity"/>
    <property type="evidence" value="ECO:0007669"/>
    <property type="project" value="UniProtKB-EC"/>
</dbReference>
<dbReference type="EMBL" id="AP029266">
    <property type="protein sequence ID" value="BFG02261.1"/>
    <property type="molecule type" value="Genomic_DNA"/>
</dbReference>
<feature type="binding site" evidence="9">
    <location>
        <position position="71"/>
    </location>
    <ligand>
        <name>NAD(+)</name>
        <dbReference type="ChEBI" id="CHEBI:57540"/>
    </ligand>
</feature>
<dbReference type="NCBIfam" id="TIGR01772">
    <property type="entry name" value="MDH_euk_gproteo"/>
    <property type="match status" value="1"/>
</dbReference>
<name>A0AAU9G406_DROMD</name>
<dbReference type="InterPro" id="IPR001557">
    <property type="entry name" value="L-lactate/malate_DH"/>
</dbReference>
<evidence type="ECO:0000256" key="1">
    <source>
        <dbReference type="ARBA" id="ARBA00008824"/>
    </source>
</evidence>
<comment type="subunit">
    <text evidence="2">Homodimer.</text>
</comment>
<evidence type="ECO:0000256" key="10">
    <source>
        <dbReference type="RuleBase" id="RU003369"/>
    </source>
</evidence>
<comment type="catalytic activity">
    <reaction evidence="6 11">
        <text>(S)-malate + NAD(+) = oxaloacetate + NADH + H(+)</text>
        <dbReference type="Rhea" id="RHEA:21432"/>
        <dbReference type="ChEBI" id="CHEBI:15378"/>
        <dbReference type="ChEBI" id="CHEBI:15589"/>
        <dbReference type="ChEBI" id="CHEBI:16452"/>
        <dbReference type="ChEBI" id="CHEBI:57540"/>
        <dbReference type="ChEBI" id="CHEBI:57945"/>
        <dbReference type="EC" id="1.1.1.37"/>
    </reaction>
</comment>
<organism evidence="14 15">
    <name type="scientific">Drosophila madeirensis</name>
    <name type="common">Fruit fly</name>
    <dbReference type="NCBI Taxonomy" id="30013"/>
    <lineage>
        <taxon>Eukaryota</taxon>
        <taxon>Metazoa</taxon>
        <taxon>Ecdysozoa</taxon>
        <taxon>Arthropoda</taxon>
        <taxon>Hexapoda</taxon>
        <taxon>Insecta</taxon>
        <taxon>Pterygota</taxon>
        <taxon>Neoptera</taxon>
        <taxon>Endopterygota</taxon>
        <taxon>Diptera</taxon>
        <taxon>Brachycera</taxon>
        <taxon>Muscomorpha</taxon>
        <taxon>Ephydroidea</taxon>
        <taxon>Drosophilidae</taxon>
        <taxon>Drosophila</taxon>
        <taxon>Sophophora</taxon>
    </lineage>
</organism>
<evidence type="ECO:0000256" key="9">
    <source>
        <dbReference type="PIRSR" id="PIRSR000102-3"/>
    </source>
</evidence>
<dbReference type="FunFam" id="3.40.50.720:FF:000268">
    <property type="entry name" value="Malate dehydrogenase"/>
    <property type="match status" value="1"/>
</dbReference>